<proteinExistence type="predicted"/>
<protein>
    <submittedName>
        <fullName evidence="2">GNAT family N-acetyltransferase</fullName>
    </submittedName>
</protein>
<dbReference type="Pfam" id="PF00583">
    <property type="entry name" value="Acetyltransf_1"/>
    <property type="match status" value="1"/>
</dbReference>
<dbReference type="InterPro" id="IPR000182">
    <property type="entry name" value="GNAT_dom"/>
</dbReference>
<dbReference type="AlphaFoldDB" id="A0A7C4KY09"/>
<dbReference type="InterPro" id="IPR016181">
    <property type="entry name" value="Acyl_CoA_acyltransferase"/>
</dbReference>
<comment type="caution">
    <text evidence="2">The sequence shown here is derived from an EMBL/GenBank/DDBJ whole genome shotgun (WGS) entry which is preliminary data.</text>
</comment>
<dbReference type="PROSITE" id="PS51186">
    <property type="entry name" value="GNAT"/>
    <property type="match status" value="1"/>
</dbReference>
<organism evidence="2">
    <name type="scientific">Bellilinea caldifistulae</name>
    <dbReference type="NCBI Taxonomy" id="360411"/>
    <lineage>
        <taxon>Bacteria</taxon>
        <taxon>Bacillati</taxon>
        <taxon>Chloroflexota</taxon>
        <taxon>Anaerolineae</taxon>
        <taxon>Anaerolineales</taxon>
        <taxon>Anaerolineaceae</taxon>
        <taxon>Bellilinea</taxon>
    </lineage>
</organism>
<name>A0A7C4KY09_9CHLR</name>
<dbReference type="CDD" id="cd04301">
    <property type="entry name" value="NAT_SF"/>
    <property type="match status" value="1"/>
</dbReference>
<dbReference type="SUPFAM" id="SSF55729">
    <property type="entry name" value="Acyl-CoA N-acyltransferases (Nat)"/>
    <property type="match status" value="1"/>
</dbReference>
<dbReference type="Gene3D" id="3.40.630.30">
    <property type="match status" value="1"/>
</dbReference>
<dbReference type="EMBL" id="DSXR01000005">
    <property type="protein sequence ID" value="HGS86040.1"/>
    <property type="molecule type" value="Genomic_DNA"/>
</dbReference>
<accession>A0A7C4KY09</accession>
<evidence type="ECO:0000313" key="2">
    <source>
        <dbReference type="EMBL" id="HGS86040.1"/>
    </source>
</evidence>
<sequence length="146" mass="16820">MIEIRSPLTREDFKAYYDLRYRVLREPWGMPRGTEKDDYEPISQHFMAVESETGEVLGVVKLYEKEAEVGCFSHLAVSGKAQRKGIGKLLMQAVEEAARQRGYKVLGCYSRLNTTDYFKKYGYQVAGLPTPYFGTTQVVWMEKNLD</sequence>
<reference evidence="2" key="1">
    <citation type="journal article" date="2020" name="mSystems">
        <title>Genome- and Community-Level Interaction Insights into Carbon Utilization and Element Cycling Functions of Hydrothermarchaeota in Hydrothermal Sediment.</title>
        <authorList>
            <person name="Zhou Z."/>
            <person name="Liu Y."/>
            <person name="Xu W."/>
            <person name="Pan J."/>
            <person name="Luo Z.H."/>
            <person name="Li M."/>
        </authorList>
    </citation>
    <scope>NUCLEOTIDE SEQUENCE [LARGE SCALE GENOMIC DNA]</scope>
    <source>
        <strain evidence="2">SpSt-556</strain>
    </source>
</reference>
<gene>
    <name evidence="2" type="ORF">ENT17_00295</name>
</gene>
<dbReference type="GO" id="GO:0016747">
    <property type="term" value="F:acyltransferase activity, transferring groups other than amino-acyl groups"/>
    <property type="evidence" value="ECO:0007669"/>
    <property type="project" value="InterPro"/>
</dbReference>
<keyword evidence="2" id="KW-0808">Transferase</keyword>
<feature type="domain" description="N-acetyltransferase" evidence="1">
    <location>
        <begin position="2"/>
        <end position="146"/>
    </location>
</feature>
<evidence type="ECO:0000259" key="1">
    <source>
        <dbReference type="PROSITE" id="PS51186"/>
    </source>
</evidence>